<evidence type="ECO:0000313" key="8">
    <source>
        <dbReference type="Proteomes" id="UP000318571"/>
    </source>
</evidence>
<dbReference type="PANTHER" id="PTHR11959">
    <property type="entry name" value="4-HYDROXYPHENYLPYRUVATE DIOXYGENASE"/>
    <property type="match status" value="1"/>
</dbReference>
<keyword evidence="8" id="KW-1185">Reference proteome</keyword>
<dbReference type="GO" id="GO:0009072">
    <property type="term" value="P:aromatic amino acid metabolic process"/>
    <property type="evidence" value="ECO:0007669"/>
    <property type="project" value="InterPro"/>
</dbReference>
<dbReference type="PROSITE" id="PS51819">
    <property type="entry name" value="VOC"/>
    <property type="match status" value="2"/>
</dbReference>
<name>A0A553PDP9_TIGCA</name>
<dbReference type="InterPro" id="IPR029068">
    <property type="entry name" value="Glyas_Bleomycin-R_OHBP_Dase"/>
</dbReference>
<feature type="domain" description="VOC" evidence="6">
    <location>
        <begin position="491"/>
        <end position="676"/>
    </location>
</feature>
<feature type="signal peptide" evidence="5">
    <location>
        <begin position="1"/>
        <end position="29"/>
    </location>
</feature>
<dbReference type="Pfam" id="PF05721">
    <property type="entry name" value="PhyH"/>
    <property type="match status" value="1"/>
</dbReference>
<keyword evidence="5" id="KW-0732">Signal</keyword>
<proteinExistence type="inferred from homology"/>
<accession>A0A553PDP9</accession>
<dbReference type="InterPro" id="IPR037523">
    <property type="entry name" value="VOC_core"/>
</dbReference>
<dbReference type="PANTHER" id="PTHR11959:SF10">
    <property type="entry name" value="4-HYDROXYPHENYLPYRUVATE DIOXYGENASE-LIKE PROTEIN"/>
    <property type="match status" value="1"/>
</dbReference>
<dbReference type="Pfam" id="PF00903">
    <property type="entry name" value="Glyoxalase"/>
    <property type="match status" value="1"/>
</dbReference>
<keyword evidence="4" id="KW-0408">Iron</keyword>
<evidence type="ECO:0000313" key="7">
    <source>
        <dbReference type="EMBL" id="TRY75807.1"/>
    </source>
</evidence>
<evidence type="ECO:0000256" key="5">
    <source>
        <dbReference type="SAM" id="SignalP"/>
    </source>
</evidence>
<dbReference type="Gene3D" id="2.60.120.620">
    <property type="entry name" value="q2cbj1_9rhob like domain"/>
    <property type="match status" value="1"/>
</dbReference>
<evidence type="ECO:0000259" key="6">
    <source>
        <dbReference type="PROSITE" id="PS51819"/>
    </source>
</evidence>
<dbReference type="EMBL" id="VCGU01000005">
    <property type="protein sequence ID" value="TRY75807.1"/>
    <property type="molecule type" value="Genomic_DNA"/>
</dbReference>
<dbReference type="InterPro" id="IPR004360">
    <property type="entry name" value="Glyas_Fos-R_dOase_dom"/>
</dbReference>
<evidence type="ECO:0000256" key="1">
    <source>
        <dbReference type="ARBA" id="ARBA00001962"/>
    </source>
</evidence>
<reference evidence="7 8" key="1">
    <citation type="journal article" date="2018" name="Nat. Ecol. Evol.">
        <title>Genomic signatures of mitonuclear coevolution across populations of Tigriopus californicus.</title>
        <authorList>
            <person name="Barreto F.S."/>
            <person name="Watson E.T."/>
            <person name="Lima T.G."/>
            <person name="Willett C.S."/>
            <person name="Edmands S."/>
            <person name="Li W."/>
            <person name="Burton R.S."/>
        </authorList>
    </citation>
    <scope>NUCLEOTIDE SEQUENCE [LARGE SCALE GENOMIC DNA]</scope>
    <source>
        <strain evidence="7 8">San Diego</strain>
    </source>
</reference>
<gene>
    <name evidence="7" type="ORF">TCAL_07003</name>
</gene>
<organism evidence="7 8">
    <name type="scientific">Tigriopus californicus</name>
    <name type="common">Marine copepod</name>
    <dbReference type="NCBI Taxonomy" id="6832"/>
    <lineage>
        <taxon>Eukaryota</taxon>
        <taxon>Metazoa</taxon>
        <taxon>Ecdysozoa</taxon>
        <taxon>Arthropoda</taxon>
        <taxon>Crustacea</taxon>
        <taxon>Multicrustacea</taxon>
        <taxon>Hexanauplia</taxon>
        <taxon>Copepoda</taxon>
        <taxon>Harpacticoida</taxon>
        <taxon>Harpacticidae</taxon>
        <taxon>Tigriopus</taxon>
    </lineage>
</organism>
<evidence type="ECO:0000256" key="3">
    <source>
        <dbReference type="ARBA" id="ARBA00022737"/>
    </source>
</evidence>
<protein>
    <recommendedName>
        <fullName evidence="6">VOC domain-containing protein</fullName>
    </recommendedName>
</protein>
<dbReference type="SUPFAM" id="SSF54593">
    <property type="entry name" value="Glyoxalase/Bleomycin resistance protein/Dihydroxybiphenyl dioxygenase"/>
    <property type="match status" value="1"/>
</dbReference>
<dbReference type="AlphaFoldDB" id="A0A553PDP9"/>
<sequence>MMTYLPNVLRVLFTVHFVLSVFKFHVVEAVLNNKGTNILNSKYSNSYNDAAYQTCRESPGGGVSEVCTETLLDFTDEDVSINDFQFPRDYDLDEAVYAITEGSGYYLLKGMFTKRDVEIARDRVLFYENPYGGDEDSEFKKNAENHNNYEGLLWALLNKGRIFEKFAQHPVILEIARKVLGPNCLISSLAANTVLPGMMAQTPHLDYPYYDYLFPNETNSMNTNSLLAVQFVTLLTNFTKENGGTAIRPYSHLVPNYPTDEQEFFKHAIQVEAEAGDTIVLAGPIQHCAMANKSKTFRSGILQHMVPIYIRHRVKKVVESHTTIMPGHIHHVEWCVSDLTTTKDKLTESYGFTAEAQRKVNGVPFQVALRSGATWFLLTQFRNTKEEDQPQIYGMPLIRSDKAETLFNVCIQVEDVEGMFHHAVEAGAKVIQTPSLIQCPNGHGYVTHGAIKSCVGNVIHSIVNPKSFSGSFLPGFERITSKENSEHLTESMDHLTYVCETGQSQAILDWYAKCFGMERFMVNPEESEPEGIVIGEEVGMRMKVGEWISSWMCNEIGAKFPTSSDSVDDTTLNFKLVLAEPLAGYPESHVQKFLDEHGGPGLQHIGLTSSTIASTVATMNHRGAEFRSPPPTYYTMASKKSEITQSGFDLKTFQKLGLLIDTEADPDGPSSQTKALIQVFTKPLFQGDTFFLEVLQRQGARGFGAGNITALARSIQLYQQEQEGREIPHGQERNLA</sequence>
<dbReference type="SUPFAM" id="SSF51197">
    <property type="entry name" value="Clavaminate synthase-like"/>
    <property type="match status" value="1"/>
</dbReference>
<dbReference type="Proteomes" id="UP000318571">
    <property type="component" value="Chromosome 2"/>
</dbReference>
<evidence type="ECO:0000256" key="2">
    <source>
        <dbReference type="ARBA" id="ARBA00005877"/>
    </source>
</evidence>
<dbReference type="InterPro" id="IPR005956">
    <property type="entry name" value="4OHPhenylPyrv_dOase"/>
</dbReference>
<dbReference type="GO" id="GO:0003868">
    <property type="term" value="F:4-hydroxyphenylpyruvate dioxygenase activity"/>
    <property type="evidence" value="ECO:0007669"/>
    <property type="project" value="InterPro"/>
</dbReference>
<feature type="chain" id="PRO_5022086050" description="VOC domain-containing protein" evidence="5">
    <location>
        <begin position="30"/>
        <end position="736"/>
    </location>
</feature>
<feature type="domain" description="VOC" evidence="6">
    <location>
        <begin position="328"/>
        <end position="465"/>
    </location>
</feature>
<comment type="cofactor">
    <cofactor evidence="1">
        <name>Fe cation</name>
        <dbReference type="ChEBI" id="CHEBI:24875"/>
    </cofactor>
</comment>
<dbReference type="Gene3D" id="3.10.180.10">
    <property type="entry name" value="2,3-Dihydroxybiphenyl 1,2-Dioxygenase, domain 1"/>
    <property type="match status" value="2"/>
</dbReference>
<evidence type="ECO:0000256" key="4">
    <source>
        <dbReference type="ARBA" id="ARBA00023004"/>
    </source>
</evidence>
<comment type="caution">
    <text evidence="7">The sequence shown here is derived from an EMBL/GenBank/DDBJ whole genome shotgun (WGS) entry which is preliminary data.</text>
</comment>
<dbReference type="STRING" id="6832.A0A553PDP9"/>
<keyword evidence="3" id="KW-0677">Repeat</keyword>
<dbReference type="InterPro" id="IPR008775">
    <property type="entry name" value="Phytyl_CoA_dOase-like"/>
</dbReference>
<comment type="similarity">
    <text evidence="2">Belongs to the 4HPPD family.</text>
</comment>